<keyword evidence="3 10" id="KW-0808">Transferase</keyword>
<dbReference type="NCBIfam" id="TIGR00589">
    <property type="entry name" value="ogt"/>
    <property type="match status" value="1"/>
</dbReference>
<protein>
    <submittedName>
        <fullName evidence="10">Methylated-DNA--[protein]-cysteine S-methyltransferase</fullName>
        <ecNumber evidence="10">2.1.1.63</ecNumber>
    </submittedName>
</protein>
<dbReference type="InterPro" id="IPR018060">
    <property type="entry name" value="HTH_AraC"/>
</dbReference>
<keyword evidence="6" id="KW-0804">Transcription</keyword>
<dbReference type="SUPFAM" id="SSF53155">
    <property type="entry name" value="Methylated DNA-protein cysteine methyltransferase domain"/>
    <property type="match status" value="1"/>
</dbReference>
<evidence type="ECO:0000256" key="6">
    <source>
        <dbReference type="ARBA" id="ARBA00023163"/>
    </source>
</evidence>
<dbReference type="InterPro" id="IPR009057">
    <property type="entry name" value="Homeodomain-like_sf"/>
</dbReference>
<evidence type="ECO:0000256" key="5">
    <source>
        <dbReference type="ARBA" id="ARBA00023015"/>
    </source>
</evidence>
<dbReference type="Pfam" id="PF01035">
    <property type="entry name" value="DNA_binding_1"/>
    <property type="match status" value="1"/>
</dbReference>
<dbReference type="PROSITE" id="PS01124">
    <property type="entry name" value="HTH_ARAC_FAMILY_2"/>
    <property type="match status" value="1"/>
</dbReference>
<evidence type="ECO:0000256" key="8">
    <source>
        <dbReference type="ARBA" id="ARBA00049348"/>
    </source>
</evidence>
<dbReference type="InterPro" id="IPR036217">
    <property type="entry name" value="MethylDNA_cys_MeTrfase_DNAb"/>
</dbReference>
<accession>A0ABU4RUR7</accession>
<dbReference type="PANTHER" id="PTHR10815:SF13">
    <property type="entry name" value="METHYLATED-DNA--PROTEIN-CYSTEINE METHYLTRANSFERASE"/>
    <property type="match status" value="1"/>
</dbReference>
<comment type="catalytic activity">
    <reaction evidence="1">
        <text>a 4-O-methyl-thymidine in DNA + L-cysteinyl-[protein] = a thymidine in DNA + S-methyl-L-cysteinyl-[protein]</text>
        <dbReference type="Rhea" id="RHEA:53428"/>
        <dbReference type="Rhea" id="RHEA-COMP:10131"/>
        <dbReference type="Rhea" id="RHEA-COMP:10132"/>
        <dbReference type="Rhea" id="RHEA-COMP:13555"/>
        <dbReference type="Rhea" id="RHEA-COMP:13556"/>
        <dbReference type="ChEBI" id="CHEBI:29950"/>
        <dbReference type="ChEBI" id="CHEBI:82612"/>
        <dbReference type="ChEBI" id="CHEBI:137386"/>
        <dbReference type="ChEBI" id="CHEBI:137387"/>
        <dbReference type="EC" id="2.1.1.63"/>
    </reaction>
</comment>
<dbReference type="CDD" id="cd06445">
    <property type="entry name" value="ATase"/>
    <property type="match status" value="1"/>
</dbReference>
<feature type="domain" description="HTH araC/xylS-type" evidence="9">
    <location>
        <begin position="18"/>
        <end position="116"/>
    </location>
</feature>
<dbReference type="InterPro" id="IPR008332">
    <property type="entry name" value="MethylG_MeTrfase_N"/>
</dbReference>
<evidence type="ECO:0000313" key="10">
    <source>
        <dbReference type="EMBL" id="MDX6848625.1"/>
    </source>
</evidence>
<dbReference type="Gene3D" id="3.30.160.70">
    <property type="entry name" value="Methylated DNA-protein cysteine methyltransferase domain"/>
    <property type="match status" value="1"/>
</dbReference>
<evidence type="ECO:0000256" key="7">
    <source>
        <dbReference type="ARBA" id="ARBA00023204"/>
    </source>
</evidence>
<dbReference type="Proteomes" id="UP001273505">
    <property type="component" value="Unassembled WGS sequence"/>
</dbReference>
<dbReference type="InterPro" id="IPR014048">
    <property type="entry name" value="MethylDNA_cys_MeTrfase_DNA-bd"/>
</dbReference>
<dbReference type="GO" id="GO:0003908">
    <property type="term" value="F:methylated-DNA-[protein]-cysteine S-methyltransferase activity"/>
    <property type="evidence" value="ECO:0007669"/>
    <property type="project" value="UniProtKB-EC"/>
</dbReference>
<keyword evidence="2 10" id="KW-0489">Methyltransferase</keyword>
<gene>
    <name evidence="10" type="ORF">SCD92_04590</name>
</gene>
<keyword evidence="5" id="KW-0805">Transcription regulation</keyword>
<dbReference type="EC" id="2.1.1.63" evidence="10"/>
<evidence type="ECO:0000313" key="11">
    <source>
        <dbReference type="Proteomes" id="UP001273505"/>
    </source>
</evidence>
<evidence type="ECO:0000256" key="2">
    <source>
        <dbReference type="ARBA" id="ARBA00022603"/>
    </source>
</evidence>
<dbReference type="SUPFAM" id="SSF46767">
    <property type="entry name" value="Methylated DNA-protein cysteine methyltransferase, C-terminal domain"/>
    <property type="match status" value="1"/>
</dbReference>
<dbReference type="InterPro" id="IPR001497">
    <property type="entry name" value="MethylDNA_cys_MeTrfase_AS"/>
</dbReference>
<dbReference type="InterPro" id="IPR036388">
    <property type="entry name" value="WH-like_DNA-bd_sf"/>
</dbReference>
<keyword evidence="4" id="KW-0227">DNA damage</keyword>
<dbReference type="PROSITE" id="PS00374">
    <property type="entry name" value="MGMT"/>
    <property type="match status" value="1"/>
</dbReference>
<dbReference type="Pfam" id="PF12833">
    <property type="entry name" value="HTH_18"/>
    <property type="match status" value="1"/>
</dbReference>
<dbReference type="RefSeq" id="WP_302724656.1">
    <property type="nucleotide sequence ID" value="NZ_JAULRU010000823.1"/>
</dbReference>
<reference evidence="10 11" key="1">
    <citation type="submission" date="2023-11" db="EMBL/GenBank/DDBJ databases">
        <title>Gilvimarinus fulvus sp. nov., isolated from the surface of Kelp.</title>
        <authorList>
            <person name="Sun Y.Y."/>
            <person name="Gong Y."/>
            <person name="Du Z.J."/>
        </authorList>
    </citation>
    <scope>NUCLEOTIDE SEQUENCE [LARGE SCALE GENOMIC DNA]</scope>
    <source>
        <strain evidence="10 11">SDUM040013</strain>
    </source>
</reference>
<dbReference type="GO" id="GO:0032259">
    <property type="term" value="P:methylation"/>
    <property type="evidence" value="ECO:0007669"/>
    <property type="project" value="UniProtKB-KW"/>
</dbReference>
<dbReference type="InterPro" id="IPR036631">
    <property type="entry name" value="MGMT_N_sf"/>
</dbReference>
<comment type="catalytic activity">
    <reaction evidence="8">
        <text>a 6-O-methyl-2'-deoxyguanosine in DNA + L-cysteinyl-[protein] = S-methyl-L-cysteinyl-[protein] + a 2'-deoxyguanosine in DNA</text>
        <dbReference type="Rhea" id="RHEA:24000"/>
        <dbReference type="Rhea" id="RHEA-COMP:10131"/>
        <dbReference type="Rhea" id="RHEA-COMP:10132"/>
        <dbReference type="Rhea" id="RHEA-COMP:11367"/>
        <dbReference type="Rhea" id="RHEA-COMP:11368"/>
        <dbReference type="ChEBI" id="CHEBI:29950"/>
        <dbReference type="ChEBI" id="CHEBI:82612"/>
        <dbReference type="ChEBI" id="CHEBI:85445"/>
        <dbReference type="ChEBI" id="CHEBI:85448"/>
        <dbReference type="EC" id="2.1.1.63"/>
    </reaction>
</comment>
<dbReference type="SMART" id="SM00342">
    <property type="entry name" value="HTH_ARAC"/>
    <property type="match status" value="1"/>
</dbReference>
<keyword evidence="7" id="KW-0234">DNA repair</keyword>
<evidence type="ECO:0000256" key="1">
    <source>
        <dbReference type="ARBA" id="ARBA00001286"/>
    </source>
</evidence>
<dbReference type="Gene3D" id="1.10.10.10">
    <property type="entry name" value="Winged helix-like DNA-binding domain superfamily/Winged helix DNA-binding domain"/>
    <property type="match status" value="1"/>
</dbReference>
<name>A0ABU4RUR7_9GAMM</name>
<evidence type="ECO:0000256" key="3">
    <source>
        <dbReference type="ARBA" id="ARBA00022679"/>
    </source>
</evidence>
<dbReference type="EMBL" id="JAXAFO010000005">
    <property type="protein sequence ID" value="MDX6848625.1"/>
    <property type="molecule type" value="Genomic_DNA"/>
</dbReference>
<sequence>MTKQSTSDSRNGQYHVIAQAIHYIRSHYQDQPSLAAIAAHVNLSPDHLQRVFSQWAGVSPKKFSQYLSIEHAKSILTDDFVGLEDAAYSTGLSGTGRLHDLFINIESMTPGQWRNGGEKLSLNYQFIATEFGELLAAATEQGICHLQFSQNREAALRQLRYDYPKAQCVASKSTHLARVESFFQHTFASADRLHIHLKGTDFQLQVWKSLLKIPPGRLTTYGQLATANGQPNAARAVGGAIGKNPIAILIPCHRVIQASGCLGGYRWGEDRKAALIGREAAQLNNNSFDTIK</sequence>
<evidence type="ECO:0000256" key="4">
    <source>
        <dbReference type="ARBA" id="ARBA00022763"/>
    </source>
</evidence>
<dbReference type="Gene3D" id="1.10.10.60">
    <property type="entry name" value="Homeodomain-like"/>
    <property type="match status" value="1"/>
</dbReference>
<evidence type="ECO:0000259" key="9">
    <source>
        <dbReference type="PROSITE" id="PS01124"/>
    </source>
</evidence>
<proteinExistence type="predicted"/>
<dbReference type="SUPFAM" id="SSF46689">
    <property type="entry name" value="Homeodomain-like"/>
    <property type="match status" value="1"/>
</dbReference>
<comment type="caution">
    <text evidence="10">The sequence shown here is derived from an EMBL/GenBank/DDBJ whole genome shotgun (WGS) entry which is preliminary data.</text>
</comment>
<keyword evidence="11" id="KW-1185">Reference proteome</keyword>
<organism evidence="10 11">
    <name type="scientific">Gilvimarinus gilvus</name>
    <dbReference type="NCBI Taxonomy" id="3058038"/>
    <lineage>
        <taxon>Bacteria</taxon>
        <taxon>Pseudomonadati</taxon>
        <taxon>Pseudomonadota</taxon>
        <taxon>Gammaproteobacteria</taxon>
        <taxon>Cellvibrionales</taxon>
        <taxon>Cellvibrionaceae</taxon>
        <taxon>Gilvimarinus</taxon>
    </lineage>
</organism>
<dbReference type="PANTHER" id="PTHR10815">
    <property type="entry name" value="METHYLATED-DNA--PROTEIN-CYSTEINE METHYLTRANSFERASE"/>
    <property type="match status" value="1"/>
</dbReference>
<dbReference type="Pfam" id="PF02870">
    <property type="entry name" value="Methyltransf_1N"/>
    <property type="match status" value="1"/>
</dbReference>